<evidence type="ECO:0000313" key="1">
    <source>
        <dbReference type="EMBL" id="QJY44640.1"/>
    </source>
</evidence>
<dbReference type="AlphaFoldDB" id="A0A6M6JC37"/>
<gene>
    <name evidence="1" type="ORF">HOP40_01320</name>
</gene>
<keyword evidence="2" id="KW-1185">Reference proteome</keyword>
<proteinExistence type="predicted"/>
<dbReference type="RefSeq" id="WP_172154015.1">
    <property type="nucleotide sequence ID" value="NZ_CP053564.1"/>
</dbReference>
<name>A0A6M6JC37_9PSEU</name>
<sequence length="155" mass="16723">MTELLTAETFPAGSFRTEPVVVDTLVVDHPVLPAAALARVLNELSPEQLRDLAEGRGRLVYAPCAPPTRSRRPAAPVVDLSADVEAIREMRTRTDITDHLADRRFTVPVLRELARALGPTVPSTGRNRAELVHAIVEGTVGFRARSAALSGGAWL</sequence>
<accession>A0A6M6JC37</accession>
<protein>
    <recommendedName>
        <fullName evidence="3">Rho termination factor N-terminal domain-containing protein</fullName>
    </recommendedName>
</protein>
<dbReference type="EMBL" id="CP053564">
    <property type="protein sequence ID" value="QJY44640.1"/>
    <property type="molecule type" value="Genomic_DNA"/>
</dbReference>
<organism evidence="1 2">
    <name type="scientific">Pseudonocardia broussonetiae</name>
    <dbReference type="NCBI Taxonomy" id="2736640"/>
    <lineage>
        <taxon>Bacteria</taxon>
        <taxon>Bacillati</taxon>
        <taxon>Actinomycetota</taxon>
        <taxon>Actinomycetes</taxon>
        <taxon>Pseudonocardiales</taxon>
        <taxon>Pseudonocardiaceae</taxon>
        <taxon>Pseudonocardia</taxon>
    </lineage>
</organism>
<evidence type="ECO:0008006" key="3">
    <source>
        <dbReference type="Google" id="ProtNLM"/>
    </source>
</evidence>
<dbReference type="KEGG" id="pbro:HOP40_01320"/>
<evidence type="ECO:0000313" key="2">
    <source>
        <dbReference type="Proteomes" id="UP000505377"/>
    </source>
</evidence>
<dbReference type="Proteomes" id="UP000505377">
    <property type="component" value="Chromosome"/>
</dbReference>
<reference evidence="1 2" key="1">
    <citation type="submission" date="2020-05" db="EMBL/GenBank/DDBJ databases">
        <authorList>
            <person name="Mo P."/>
        </authorList>
    </citation>
    <scope>NUCLEOTIDE SEQUENCE [LARGE SCALE GENOMIC DNA]</scope>
    <source>
        <strain evidence="1 2">Gen01</strain>
    </source>
</reference>